<dbReference type="SUPFAM" id="SSF53098">
    <property type="entry name" value="Ribonuclease H-like"/>
    <property type="match status" value="1"/>
</dbReference>
<comment type="caution">
    <text evidence="2">The sequence shown here is derived from an EMBL/GenBank/DDBJ whole genome shotgun (WGS) entry which is preliminary data.</text>
</comment>
<gene>
    <name evidence="2" type="ORF">FDP41_000032</name>
</gene>
<dbReference type="GeneID" id="68107250"/>
<accession>A0A6A5C3L1</accession>
<feature type="compositionally biased region" description="Polar residues" evidence="1">
    <location>
        <begin position="767"/>
        <end position="790"/>
    </location>
</feature>
<proteinExistence type="predicted"/>
<dbReference type="VEuPathDB" id="AmoebaDB:FDP41_000032"/>
<evidence type="ECO:0000313" key="3">
    <source>
        <dbReference type="Proteomes" id="UP000444721"/>
    </source>
</evidence>
<dbReference type="VEuPathDB" id="AmoebaDB:NfTy_026390"/>
<sequence length="851" mass="99135">MDIQGIPIRKLEICNNAFQHVFFGKKILDVPSDSCLSRHMKAISRAIDEIINDKLRHAPGKITRMIDESDGFVSIFYNMIEHLNEEELEIISEQYTMLLRKQLRSQEDTRKMYQLERQLKLKYKRTTICSKIQPMLNQTAQTLFETVKQAESGWNGRRVDFMMSDNGANVIAVAKPTMLNVTLITCCGHNLNLVYKHFITCYKDFERHVGKVIRKLRSDWKSLRWLVTILKFDFQFVEKYFNSQDGTIIIDDDLNNFNDVMKPPLPVSTRWQSVSRAAVFILDHLEPIYRAAIEWGIDKQDENIQATWSDVLDIVENEDFLEDLQVNKIFYEQFLEPSFKELRTNNTMEFFLEYINSWNSIRLEQLQAPDNVDHTLFNRARGEGVKELEKIMGDYEDYSFTYASALLHPQLSRMAARKLFEFSQDERSKWGFSDRLLTSIQNGTHTLIDSPDALKRWVENFGSIELDNEKVESGFSYFNLDTIANRKDREAYLKIILNDIDLWYHELNNNNSRYFSIYKDTVKDINTEDRTSRPKVATYAQALTNIRSEIKRRQQDERRFDNEECINAILYLFRAYNALHIGDAFETVNIGTSSNRWLTTQNLQNILEFLVSKNYLEYNDIAPNSPGLAVVIYVFTNPKVRQAIGLFVEQQVLSNFTEFAPTSQQHIRLQSIQAGVAVGNLLPEEDNMSTHTNLSTHQDHSMDMFDDRLIILSQPRTARVTTSGRVLSEISFARSCRFIPYTVRSTETQQNHSQQQRTTIRNSLQQHANTYHQSQASNISESPTSHNSQLQTIDNNSQQQTINSNSQQYSTISYNSQFQCNGGHDDDGWPLFYSQGFMHQPRDSQVFHWEL</sequence>
<keyword evidence="3" id="KW-1185">Reference proteome</keyword>
<name>A0A6A5C3L1_NAEFO</name>
<protein>
    <recommendedName>
        <fullName evidence="4">DUF659 domain-containing protein</fullName>
    </recommendedName>
</protein>
<feature type="region of interest" description="Disordered" evidence="1">
    <location>
        <begin position="767"/>
        <end position="808"/>
    </location>
</feature>
<dbReference type="Proteomes" id="UP000444721">
    <property type="component" value="Unassembled WGS sequence"/>
</dbReference>
<feature type="compositionally biased region" description="Low complexity" evidence="1">
    <location>
        <begin position="791"/>
        <end position="808"/>
    </location>
</feature>
<dbReference type="InterPro" id="IPR012337">
    <property type="entry name" value="RNaseH-like_sf"/>
</dbReference>
<dbReference type="EMBL" id="VFQX01000001">
    <property type="protein sequence ID" value="KAF0984993.1"/>
    <property type="molecule type" value="Genomic_DNA"/>
</dbReference>
<evidence type="ECO:0000256" key="1">
    <source>
        <dbReference type="SAM" id="MobiDB-lite"/>
    </source>
</evidence>
<evidence type="ECO:0008006" key="4">
    <source>
        <dbReference type="Google" id="ProtNLM"/>
    </source>
</evidence>
<organism evidence="2 3">
    <name type="scientific">Naegleria fowleri</name>
    <name type="common">Brain eating amoeba</name>
    <dbReference type="NCBI Taxonomy" id="5763"/>
    <lineage>
        <taxon>Eukaryota</taxon>
        <taxon>Discoba</taxon>
        <taxon>Heterolobosea</taxon>
        <taxon>Tetramitia</taxon>
        <taxon>Eutetramitia</taxon>
        <taxon>Vahlkampfiidae</taxon>
        <taxon>Naegleria</taxon>
    </lineage>
</organism>
<dbReference type="VEuPathDB" id="AmoebaDB:NF0132200"/>
<evidence type="ECO:0000313" key="2">
    <source>
        <dbReference type="EMBL" id="KAF0984993.1"/>
    </source>
</evidence>
<reference evidence="2 3" key="1">
    <citation type="journal article" date="2019" name="Sci. Rep.">
        <title>Nanopore sequencing improves the draft genome of the human pathogenic amoeba Naegleria fowleri.</title>
        <authorList>
            <person name="Liechti N."/>
            <person name="Schurch N."/>
            <person name="Bruggmann R."/>
            <person name="Wittwer M."/>
        </authorList>
    </citation>
    <scope>NUCLEOTIDE SEQUENCE [LARGE SCALE GENOMIC DNA]</scope>
    <source>
        <strain evidence="2 3">ATCC 30894</strain>
    </source>
</reference>
<dbReference type="RefSeq" id="XP_044569706.1">
    <property type="nucleotide sequence ID" value="XM_044706477.1"/>
</dbReference>
<dbReference type="AlphaFoldDB" id="A0A6A5C3L1"/>